<evidence type="ECO:0000313" key="1">
    <source>
        <dbReference type="EMBL" id="TGE15013.1"/>
    </source>
</evidence>
<gene>
    <name evidence="1" type="ORF">E5J99_13980</name>
</gene>
<protein>
    <submittedName>
        <fullName evidence="1">Uncharacterized protein</fullName>
    </submittedName>
</protein>
<organism evidence="1 2">
    <name type="scientific">Hymenobacter elongatus</name>
    <dbReference type="NCBI Taxonomy" id="877208"/>
    <lineage>
        <taxon>Bacteria</taxon>
        <taxon>Pseudomonadati</taxon>
        <taxon>Bacteroidota</taxon>
        <taxon>Cytophagia</taxon>
        <taxon>Cytophagales</taxon>
        <taxon>Hymenobacteraceae</taxon>
        <taxon>Hymenobacter</taxon>
    </lineage>
</organism>
<evidence type="ECO:0000313" key="2">
    <source>
        <dbReference type="Proteomes" id="UP000297739"/>
    </source>
</evidence>
<dbReference type="RefSeq" id="WP_135498438.1">
    <property type="nucleotide sequence ID" value="NZ_SRLD01000027.1"/>
</dbReference>
<dbReference type="EMBL" id="SRLD01000027">
    <property type="protein sequence ID" value="TGE15013.1"/>
    <property type="molecule type" value="Genomic_DNA"/>
</dbReference>
<dbReference type="AlphaFoldDB" id="A0A4Z0PJI0"/>
<comment type="caution">
    <text evidence="1">The sequence shown here is derived from an EMBL/GenBank/DDBJ whole genome shotgun (WGS) entry which is preliminary data.</text>
</comment>
<sequence>MLPPLPAIDVITSLAAAPKRKAAIIDDAFDDVEAGEISVVQYLEFYQIANEHEAFEQLVAEMNLTLPDVQAGEDPPIGFLEFLQELWKHRQTNAKLSELVDAHLFADKVGKLNELESICRNLEGSDLEVSRINSQVEDPSIFTSGEFVYIFIDYNLGIQPGDAAVANARAKAREIYNKCPKGHKPVTILMSSEPGVATLIDRFQEEAGMLEGVFRFSPKEQLRDQHKFSLLIRAYTQEFASNHVLQEYIQTLTKAARSALREFEKEVQTLRIEDYVFIQNSALRDEAQPLGDYLAWLYGTHWANLLLRNADLRAQQAIIDKVFSEKPPLHHRLPSPKVSDIYMSALFEEGLGPIELHPLEGTGNGQLAKLPYLHLGDLFTKPGATEVWMVLNAQCDLERPDEKNADRSIFLVRGILTPFDKAPVGKEQKTDFFSFEDKQYRIKWNVKQVETVAHNNFTEWQKKGALERHFRLRLPFALEIQQAFSASLTRVGMPVSPPFTQGIALEVLFRNEDDSVSKFLALSTEYAFLPVTREGNKLARLTLHFALDFKEALLAKQRALNDEKAALNGVHTSTYLRKTLANIDTLLSKFDDWFFDKPGFTFPSTTKASPHLLQNLIGLTIDTATSSFPAQPQFVINIITNGYASIEVPSDPGILLPPNEN</sequence>
<proteinExistence type="predicted"/>
<reference evidence="1 2" key="1">
    <citation type="submission" date="2019-04" db="EMBL/GenBank/DDBJ databases">
        <authorList>
            <person name="Feng G."/>
            <person name="Zhang J."/>
            <person name="Zhu H."/>
        </authorList>
    </citation>
    <scope>NUCLEOTIDE SEQUENCE [LARGE SCALE GENOMIC DNA]</scope>
    <source>
        <strain evidence="1 2">JCM 17223</strain>
    </source>
</reference>
<name>A0A4Z0PJI0_9BACT</name>
<dbReference type="Proteomes" id="UP000297739">
    <property type="component" value="Unassembled WGS sequence"/>
</dbReference>
<accession>A0A4Z0PJI0</accession>
<keyword evidence="2" id="KW-1185">Reference proteome</keyword>
<dbReference type="OrthoDB" id="1489030at2"/>